<feature type="compositionally biased region" description="Gly residues" evidence="4">
    <location>
        <begin position="14"/>
        <end position="27"/>
    </location>
</feature>
<comment type="similarity">
    <text evidence="1">Belongs to the SMG8 family.</text>
</comment>
<feature type="compositionally biased region" description="Low complexity" evidence="4">
    <location>
        <begin position="1305"/>
        <end position="1316"/>
    </location>
</feature>
<feature type="compositionally biased region" description="Low complexity" evidence="4">
    <location>
        <begin position="424"/>
        <end position="449"/>
    </location>
</feature>
<feature type="region of interest" description="Disordered" evidence="4">
    <location>
        <begin position="1303"/>
        <end position="1331"/>
    </location>
</feature>
<evidence type="ECO:0000313" key="6">
    <source>
        <dbReference type="Proteomes" id="UP000822688"/>
    </source>
</evidence>
<keyword evidence="2" id="KW-0866">Nonsense-mediated mRNA decay</keyword>
<dbReference type="EMBL" id="CM026429">
    <property type="protein sequence ID" value="KAG0564818.1"/>
    <property type="molecule type" value="Genomic_DNA"/>
</dbReference>
<dbReference type="Proteomes" id="UP000822688">
    <property type="component" value="Chromosome 8"/>
</dbReference>
<feature type="compositionally biased region" description="Basic and acidic residues" evidence="4">
    <location>
        <begin position="159"/>
        <end position="173"/>
    </location>
</feature>
<feature type="compositionally biased region" description="Polar residues" evidence="4">
    <location>
        <begin position="1053"/>
        <end position="1062"/>
    </location>
</feature>
<dbReference type="PANTHER" id="PTHR13091">
    <property type="entry name" value="AMPLIFIED IN BREAST CANCER 2-RELATED"/>
    <property type="match status" value="1"/>
</dbReference>
<sequence>MSVRMLSRPSSHPVGGGSSGAGAGAGVGPTSPPFLAKAPAGVVVVPSRSGGSSVSGRVPVVEGGLLFGGDGLGQEGEGAGRIVLPVPYEGEEVADGVSKQVVVVGVISRLEDEASQLLDRVLLAQVFAGKKCGSSQERRGSREEQEAGVIGNPNLGDGAGRENSQRSETERGLVQENGVGRGRGHGRGRGKVDESGRVRDHNAGSRAGDAQTYAPQKTKGSVDGKLAGSGRERDWIDGKIKNHYDREMGVLYVQYVWGSQPHDCLKGESLAGESLAEALERHEADSFRGLLFMFSVCHILLIVQEGSRFDPRYLRTFRTLQTAKHALAPFVKAHVLPSVLPQSSSRSSQSLRAGASSRDTVGRNGVGVSSGRQSSSNGYVGGPAPVLYPGQCTPVALFVCLEECTESSPSCNILGSATEDATEGSGIPSSFNSGPGSSSSPGSTYSRLSKSSQSNPGPSRPGSKTEGGVRKKMQASTEAQIRFLLKKCRTLASVVGEGGASGSAAAALRGLAGGVNTFGGAGNGGALFALDQSRAAVFIDRASNRQGAGLEEISDVLASFLRNVEGPSTQTLNLAGLSEPVQDDIQAIKDFLLRHTEILRGRGAIASTATGSSGGAGMVAAAAAAAAASASGGASGATKPLHNPPDLPTVTAWFSASQILADALTSAWENRDNLKTEPVTVEKNDNLKSQESSPRKSIRRYSQSSQGAIHANSSGGTSNVSIVPRQRVASLDGVISSLDSAIDIDHKFSKMWCKRSLPTAIEVYLKDLPSTYPTIVHNAHLQKALVVFHNMVRGPAVLSYVGKLTASCEAIWHAGRQLCDAVSLTGKPCRHLVHDVVNVATDAPSEACDTGAETESKVQKDMKGGGVCQPHSSGVIFLHACACGRSRKLRKDPFDHESANVTFFQFPNCDDLLPSLALPASSSDNYLGGSAWSLIRLGSARYYQPGSGLMQIGFIPEQKHLSLLDIMVLYESNSAAVSLPGKTGVALETHKVAVELDHTNYTLSRSENGSVDPKQGAHVGQNFYSKVTEKGSLGENNRVAGRTSTFRMDKVKVSTSSSSNANYGGDSAFPPLPQKAKKLQSAPPSKTSRPSSVMERTDGVDEPRPGVRNDALKNTTVEHDMALLKIDAEKEDKESVPDSPFVDSGSTSSVQHFQVYVGFEHECPHGHRFLLSANQVQNLGVSYPQPGPGHVNLEQDAVIRPDPRISVVDEQSITTRGTPNDKKTKEGLEVSRIIKGSGEGNLLLGMDLPVYMHCPYCEASAGREEKQEDMLYAGCVSQLQRIFLVTPSIPLLLTTQAVVQFEDPSSSSSKQQVDKSSAPRPLGYKQQGGKQEGFNVPGAPEVVLPPDSFLVLRLPFVYHTVEKNGNRRPMSYQKDAPERSAWLVKGTTLRLLAKGSGAVEAVSWQ</sequence>
<dbReference type="InterPro" id="IPR019354">
    <property type="entry name" value="SMG8-like"/>
</dbReference>
<feature type="compositionally biased region" description="Basic and acidic residues" evidence="4">
    <location>
        <begin position="675"/>
        <end position="688"/>
    </location>
</feature>
<feature type="region of interest" description="Disordered" evidence="4">
    <location>
        <begin position="1"/>
        <end position="30"/>
    </location>
</feature>
<dbReference type="Pfam" id="PF10220">
    <property type="entry name" value="Smg8_Smg9"/>
    <property type="match status" value="2"/>
</dbReference>
<feature type="region of interest" description="Disordered" evidence="4">
    <location>
        <begin position="415"/>
        <end position="473"/>
    </location>
</feature>
<evidence type="ECO:0000256" key="2">
    <source>
        <dbReference type="ARBA" id="ARBA00023161"/>
    </source>
</evidence>
<reference evidence="5" key="1">
    <citation type="submission" date="2020-06" db="EMBL/GenBank/DDBJ databases">
        <title>WGS assembly of Ceratodon purpureus strain R40.</title>
        <authorList>
            <person name="Carey S.B."/>
            <person name="Jenkins J."/>
            <person name="Shu S."/>
            <person name="Lovell J.T."/>
            <person name="Sreedasyam A."/>
            <person name="Maumus F."/>
            <person name="Tiley G.P."/>
            <person name="Fernandez-Pozo N."/>
            <person name="Barry K."/>
            <person name="Chen C."/>
            <person name="Wang M."/>
            <person name="Lipzen A."/>
            <person name="Daum C."/>
            <person name="Saski C.A."/>
            <person name="Payton A.C."/>
            <person name="Mcbreen J.C."/>
            <person name="Conrad R.E."/>
            <person name="Kollar L.M."/>
            <person name="Olsson S."/>
            <person name="Huttunen S."/>
            <person name="Landis J.B."/>
            <person name="Wickett N.J."/>
            <person name="Johnson M.G."/>
            <person name="Rensing S.A."/>
            <person name="Grimwood J."/>
            <person name="Schmutz J."/>
            <person name="Mcdaniel S.F."/>
        </authorList>
    </citation>
    <scope>NUCLEOTIDE SEQUENCE</scope>
    <source>
        <strain evidence="5">R40</strain>
    </source>
</reference>
<feature type="region of interest" description="Disordered" evidence="4">
    <location>
        <begin position="1051"/>
        <end position="1110"/>
    </location>
</feature>
<dbReference type="PANTHER" id="PTHR13091:SF0">
    <property type="entry name" value="NONSENSE-MEDIATED MRNA DECAY FACTOR SMG8"/>
    <property type="match status" value="1"/>
</dbReference>
<evidence type="ECO:0000256" key="1">
    <source>
        <dbReference type="ARBA" id="ARBA00006443"/>
    </source>
</evidence>
<gene>
    <name evidence="5" type="ORF">KC19_8G142600</name>
</gene>
<evidence type="ECO:0000256" key="4">
    <source>
        <dbReference type="SAM" id="MobiDB-lite"/>
    </source>
</evidence>
<feature type="compositionally biased region" description="Basic and acidic residues" evidence="4">
    <location>
        <begin position="190"/>
        <end position="203"/>
    </location>
</feature>
<feature type="compositionally biased region" description="Basic and acidic residues" evidence="4">
    <location>
        <begin position="1095"/>
        <end position="1110"/>
    </location>
</feature>
<name>A0A8T0H3Z6_CERPU</name>
<feature type="compositionally biased region" description="Polar residues" evidence="4">
    <location>
        <begin position="700"/>
        <end position="720"/>
    </location>
</feature>
<feature type="compositionally biased region" description="Polar residues" evidence="4">
    <location>
        <begin position="1082"/>
        <end position="1091"/>
    </location>
</feature>
<feature type="compositionally biased region" description="Basic and acidic residues" evidence="4">
    <location>
        <begin position="136"/>
        <end position="145"/>
    </location>
</feature>
<organism evidence="5 6">
    <name type="scientific">Ceratodon purpureus</name>
    <name type="common">Fire moss</name>
    <name type="synonym">Dicranum purpureum</name>
    <dbReference type="NCBI Taxonomy" id="3225"/>
    <lineage>
        <taxon>Eukaryota</taxon>
        <taxon>Viridiplantae</taxon>
        <taxon>Streptophyta</taxon>
        <taxon>Embryophyta</taxon>
        <taxon>Bryophyta</taxon>
        <taxon>Bryophytina</taxon>
        <taxon>Bryopsida</taxon>
        <taxon>Dicranidae</taxon>
        <taxon>Pseudoditrichales</taxon>
        <taxon>Ditrichaceae</taxon>
        <taxon>Ceratodon</taxon>
    </lineage>
</organism>
<comment type="caution">
    <text evidence="5">The sequence shown here is derived from an EMBL/GenBank/DDBJ whole genome shotgun (WGS) entry which is preliminary data.</text>
</comment>
<feature type="region of interest" description="Disordered" evidence="4">
    <location>
        <begin position="675"/>
        <end position="720"/>
    </location>
</feature>
<keyword evidence="6" id="KW-1185">Reference proteome</keyword>
<accession>A0A8T0H3Z6</accession>
<feature type="region of interest" description="Disordered" evidence="4">
    <location>
        <begin position="133"/>
        <end position="227"/>
    </location>
</feature>
<protein>
    <recommendedName>
        <fullName evidence="3">Nonsense-mediated mRNA decay factor SMG8</fullName>
    </recommendedName>
</protein>
<evidence type="ECO:0000256" key="3">
    <source>
        <dbReference type="ARBA" id="ARBA00029509"/>
    </source>
</evidence>
<proteinExistence type="inferred from homology"/>
<evidence type="ECO:0000313" key="5">
    <source>
        <dbReference type="EMBL" id="KAG0564818.1"/>
    </source>
</evidence>
<dbReference type="GO" id="GO:0000184">
    <property type="term" value="P:nuclear-transcribed mRNA catabolic process, nonsense-mediated decay"/>
    <property type="evidence" value="ECO:0007669"/>
    <property type="project" value="UniProtKB-KW"/>
</dbReference>
<feature type="region of interest" description="Disordered" evidence="4">
    <location>
        <begin position="342"/>
        <end position="377"/>
    </location>
</feature>